<comment type="caution">
    <text evidence="1">The sequence shown here is derived from an EMBL/GenBank/DDBJ whole genome shotgun (WGS) entry which is preliminary data.</text>
</comment>
<dbReference type="Proteomes" id="UP000692954">
    <property type="component" value="Unassembled WGS sequence"/>
</dbReference>
<protein>
    <submittedName>
        <fullName evidence="1">Uncharacterized protein</fullName>
    </submittedName>
</protein>
<name>A0A8S1P6I0_9CILI</name>
<gene>
    <name evidence="1" type="ORF">PSON_ATCC_30995.1.T0700252</name>
</gene>
<organism evidence="1 2">
    <name type="scientific">Paramecium sonneborni</name>
    <dbReference type="NCBI Taxonomy" id="65129"/>
    <lineage>
        <taxon>Eukaryota</taxon>
        <taxon>Sar</taxon>
        <taxon>Alveolata</taxon>
        <taxon>Ciliophora</taxon>
        <taxon>Intramacronucleata</taxon>
        <taxon>Oligohymenophorea</taxon>
        <taxon>Peniculida</taxon>
        <taxon>Parameciidae</taxon>
        <taxon>Paramecium</taxon>
    </lineage>
</organism>
<sequence length="161" mass="19167">MIMLQRLYLRIINFMNEFYRFQYGQLYGKCLRGQTVSVYTRCDQFALKITQIQSIYYQLIFKLNSKDEYQNILSDLDEILDRNKCTSIGITETHLGKMKRGKPFGLEIENMFPSDKKIVIFLINTFQILDRCRKMEIFIQENKFHGIGTYFISIKQIINLG</sequence>
<keyword evidence="2" id="KW-1185">Reference proteome</keyword>
<proteinExistence type="predicted"/>
<evidence type="ECO:0000313" key="2">
    <source>
        <dbReference type="Proteomes" id="UP000692954"/>
    </source>
</evidence>
<dbReference type="AlphaFoldDB" id="A0A8S1P6I0"/>
<dbReference type="EMBL" id="CAJJDN010000070">
    <property type="protein sequence ID" value="CAD8098702.1"/>
    <property type="molecule type" value="Genomic_DNA"/>
</dbReference>
<evidence type="ECO:0000313" key="1">
    <source>
        <dbReference type="EMBL" id="CAD8098702.1"/>
    </source>
</evidence>
<reference evidence="1" key="1">
    <citation type="submission" date="2021-01" db="EMBL/GenBank/DDBJ databases">
        <authorList>
            <consortium name="Genoscope - CEA"/>
            <person name="William W."/>
        </authorList>
    </citation>
    <scope>NUCLEOTIDE SEQUENCE</scope>
</reference>
<accession>A0A8S1P6I0</accession>